<reference evidence="5" key="1">
    <citation type="submission" date="2021-02" db="EMBL/GenBank/DDBJ databases">
        <title>Genome sequence Cadophora malorum strain M34.</title>
        <authorList>
            <person name="Stefanovic E."/>
            <person name="Vu D."/>
            <person name="Scully C."/>
            <person name="Dijksterhuis J."/>
            <person name="Roader J."/>
            <person name="Houbraken J."/>
        </authorList>
    </citation>
    <scope>NUCLEOTIDE SEQUENCE</scope>
    <source>
        <strain evidence="5">M34</strain>
    </source>
</reference>
<dbReference type="InterPro" id="IPR020904">
    <property type="entry name" value="Sc_DH/Rdtase_CS"/>
</dbReference>
<dbReference type="SUPFAM" id="SSF51735">
    <property type="entry name" value="NAD(P)-binding Rossmann-fold domains"/>
    <property type="match status" value="1"/>
</dbReference>
<keyword evidence="6" id="KW-1185">Reference proteome</keyword>
<dbReference type="PRINTS" id="PR00081">
    <property type="entry name" value="GDHRDH"/>
</dbReference>
<evidence type="ECO:0000256" key="4">
    <source>
        <dbReference type="SAM" id="MobiDB-lite"/>
    </source>
</evidence>
<accession>A0A8H7TL91</accession>
<dbReference type="PROSITE" id="PS00061">
    <property type="entry name" value="ADH_SHORT"/>
    <property type="match status" value="1"/>
</dbReference>
<dbReference type="PANTHER" id="PTHR44229:SF4">
    <property type="entry name" value="15-HYDROXYPROSTAGLANDIN DEHYDROGENASE [NAD(+)]"/>
    <property type="match status" value="1"/>
</dbReference>
<comment type="similarity">
    <text evidence="1">Belongs to the short-chain dehydrogenases/reductases (SDR) family.</text>
</comment>
<keyword evidence="3" id="KW-0560">Oxidoreductase</keyword>
<dbReference type="Proteomes" id="UP000664132">
    <property type="component" value="Unassembled WGS sequence"/>
</dbReference>
<feature type="compositionally biased region" description="Polar residues" evidence="4">
    <location>
        <begin position="475"/>
        <end position="495"/>
    </location>
</feature>
<dbReference type="GO" id="GO:0016616">
    <property type="term" value="F:oxidoreductase activity, acting on the CH-OH group of donors, NAD or NADP as acceptor"/>
    <property type="evidence" value="ECO:0007669"/>
    <property type="project" value="TreeGrafter"/>
</dbReference>
<evidence type="ECO:0000313" key="5">
    <source>
        <dbReference type="EMBL" id="KAG4421627.1"/>
    </source>
</evidence>
<evidence type="ECO:0008006" key="7">
    <source>
        <dbReference type="Google" id="ProtNLM"/>
    </source>
</evidence>
<dbReference type="OrthoDB" id="5296at2759"/>
<sequence length="529" mass="57413">MALQVSGKTALVTGGGSGICLAFTKLLLANNCNVLIADLQLLPEAEALVSSSTSSSPANSNGNNIGVNGSGDKARAVFQKTDVTDWGQLEKAFERVISEFGSVELVVPGAGVFEPSWSNFWHPQFQTSNSTSSPESSTYKTLEINLTHPIRCTQLALDVFKRQSSSPSQSTTTTPLTRHTVLHITSIAAQLPLLPVPLYAASKAGLSSFIRSLGPIEPHSNIRIAAVAPAIVNTPIWSERRNWVNQKVDVWIKPERIAEVMLAVVQGEEYVGGTVLEVGLETVRRVEGLGDPGPDMTEKGYSVGGIGEGVVGAFGLLERNFGNFLSLFFSACNPDISEININDFCPSCREFWDEESISETARRELAQSFRIANAYHGELTPVKDGLSVVTFRMEGVMELDQQVSSDAASMVTVTGMDDDVMSVCMLNAQYHWLVAGDRALDEAVEVQEQGRKFEQQHSGPEQEQESEMVREPEQESAQSQSPRSRRGSNSSTLTIWPSGFDEIPMFETDEFGIQVEVPSIAQPVAAHLA</sequence>
<name>A0A8H7TL91_9HELO</name>
<protein>
    <recommendedName>
        <fullName evidence="7">NAD(P)-binding protein</fullName>
    </recommendedName>
</protein>
<dbReference type="EMBL" id="JAFJYH010000062">
    <property type="protein sequence ID" value="KAG4421627.1"/>
    <property type="molecule type" value="Genomic_DNA"/>
</dbReference>
<feature type="region of interest" description="Disordered" evidence="4">
    <location>
        <begin position="447"/>
        <end position="497"/>
    </location>
</feature>
<dbReference type="InterPro" id="IPR036291">
    <property type="entry name" value="NAD(P)-bd_dom_sf"/>
</dbReference>
<proteinExistence type="inferred from homology"/>
<comment type="caution">
    <text evidence="5">The sequence shown here is derived from an EMBL/GenBank/DDBJ whole genome shotgun (WGS) entry which is preliminary data.</text>
</comment>
<evidence type="ECO:0000256" key="3">
    <source>
        <dbReference type="ARBA" id="ARBA00023002"/>
    </source>
</evidence>
<dbReference type="GO" id="GO:0005737">
    <property type="term" value="C:cytoplasm"/>
    <property type="evidence" value="ECO:0007669"/>
    <property type="project" value="TreeGrafter"/>
</dbReference>
<evidence type="ECO:0000313" key="6">
    <source>
        <dbReference type="Proteomes" id="UP000664132"/>
    </source>
</evidence>
<dbReference type="AlphaFoldDB" id="A0A8H7TL91"/>
<organism evidence="5 6">
    <name type="scientific">Cadophora malorum</name>
    <dbReference type="NCBI Taxonomy" id="108018"/>
    <lineage>
        <taxon>Eukaryota</taxon>
        <taxon>Fungi</taxon>
        <taxon>Dikarya</taxon>
        <taxon>Ascomycota</taxon>
        <taxon>Pezizomycotina</taxon>
        <taxon>Leotiomycetes</taxon>
        <taxon>Helotiales</taxon>
        <taxon>Ploettnerulaceae</taxon>
        <taxon>Cadophora</taxon>
    </lineage>
</organism>
<dbReference type="PANTHER" id="PTHR44229">
    <property type="entry name" value="15-HYDROXYPROSTAGLANDIN DEHYDROGENASE [NAD(+)]"/>
    <property type="match status" value="1"/>
</dbReference>
<dbReference type="Gene3D" id="3.40.50.720">
    <property type="entry name" value="NAD(P)-binding Rossmann-like Domain"/>
    <property type="match status" value="1"/>
</dbReference>
<dbReference type="Pfam" id="PF00106">
    <property type="entry name" value="adh_short"/>
    <property type="match status" value="1"/>
</dbReference>
<gene>
    <name evidence="5" type="ORF">IFR04_005246</name>
</gene>
<evidence type="ECO:0000256" key="1">
    <source>
        <dbReference type="ARBA" id="ARBA00006484"/>
    </source>
</evidence>
<keyword evidence="2" id="KW-0521">NADP</keyword>
<dbReference type="InterPro" id="IPR002347">
    <property type="entry name" value="SDR_fam"/>
</dbReference>
<evidence type="ECO:0000256" key="2">
    <source>
        <dbReference type="ARBA" id="ARBA00022857"/>
    </source>
</evidence>